<dbReference type="Proteomes" id="UP000437068">
    <property type="component" value="Unassembled WGS sequence"/>
</dbReference>
<keyword evidence="1" id="KW-0472">Membrane</keyword>
<comment type="caution">
    <text evidence="2">The sequence shown here is derived from an EMBL/GenBank/DDBJ whole genome shotgun (WGS) entry which is preliminary data.</text>
</comment>
<sequence length="191" mass="21504">MKYMNPQSTDLHCIWTLNANAAWMFLCLKAAGAHLGVYLFKQRTNTNGCTIEFPYFQNLNVGNPKQMMIELRQAQIQPMVLVLNRNRGNNHFQAVTYPDNTSDSIRDPKAFETMADRHQELLHAFGVERLPKGKNDMRTITLLANHTIKNAQKHSAASDAQFHDKGAPATNETIGITTETKLKMLSASETV</sequence>
<accession>A0A6A4BFA3</accession>
<name>A0A6A4BFA3_9STRA</name>
<evidence type="ECO:0000313" key="2">
    <source>
        <dbReference type="EMBL" id="KAE9270702.1"/>
    </source>
</evidence>
<protein>
    <submittedName>
        <fullName evidence="2">Uncharacterized protein</fullName>
    </submittedName>
</protein>
<keyword evidence="1" id="KW-1133">Transmembrane helix</keyword>
<reference evidence="2 3" key="1">
    <citation type="submission" date="2018-08" db="EMBL/GenBank/DDBJ databases">
        <title>Genomic investigation of the strawberry pathogen Phytophthora fragariae indicates pathogenicity is determined by transcriptional variation in three key races.</title>
        <authorList>
            <person name="Adams T.M."/>
            <person name="Armitage A.D."/>
            <person name="Sobczyk M.K."/>
            <person name="Bates H.J."/>
            <person name="Dunwell J.M."/>
            <person name="Nellist C.F."/>
            <person name="Harrison R.J."/>
        </authorList>
    </citation>
    <scope>NUCLEOTIDE SEQUENCE [LARGE SCALE GENOMIC DNA]</scope>
    <source>
        <strain evidence="2 3">A4</strain>
    </source>
</reference>
<gene>
    <name evidence="2" type="ORF">PF001_g28690</name>
</gene>
<keyword evidence="1" id="KW-0812">Transmembrane</keyword>
<evidence type="ECO:0000256" key="1">
    <source>
        <dbReference type="SAM" id="Phobius"/>
    </source>
</evidence>
<dbReference type="EMBL" id="QXGE01004418">
    <property type="protein sequence ID" value="KAE9270702.1"/>
    <property type="molecule type" value="Genomic_DNA"/>
</dbReference>
<evidence type="ECO:0000313" key="3">
    <source>
        <dbReference type="Proteomes" id="UP000437068"/>
    </source>
</evidence>
<feature type="transmembrane region" description="Helical" evidence="1">
    <location>
        <begin position="20"/>
        <end position="40"/>
    </location>
</feature>
<organism evidence="2 3">
    <name type="scientific">Phytophthora fragariae</name>
    <dbReference type="NCBI Taxonomy" id="53985"/>
    <lineage>
        <taxon>Eukaryota</taxon>
        <taxon>Sar</taxon>
        <taxon>Stramenopiles</taxon>
        <taxon>Oomycota</taxon>
        <taxon>Peronosporomycetes</taxon>
        <taxon>Peronosporales</taxon>
        <taxon>Peronosporaceae</taxon>
        <taxon>Phytophthora</taxon>
    </lineage>
</organism>
<dbReference type="AlphaFoldDB" id="A0A6A4BFA3"/>
<proteinExistence type="predicted"/>